<proteinExistence type="predicted"/>
<dbReference type="AlphaFoldDB" id="A0A371F0D8"/>
<keyword evidence="2" id="KW-1185">Reference proteome</keyword>
<accession>A0A371F0D8</accession>
<evidence type="ECO:0008006" key="3">
    <source>
        <dbReference type="Google" id="ProtNLM"/>
    </source>
</evidence>
<dbReference type="EMBL" id="QJKJ01011213">
    <property type="protein sequence ID" value="RDX71760.1"/>
    <property type="molecule type" value="Genomic_DNA"/>
</dbReference>
<dbReference type="InterPro" id="IPR052160">
    <property type="entry name" value="Gypsy_RT_Integrase-like"/>
</dbReference>
<dbReference type="GO" id="GO:0003676">
    <property type="term" value="F:nucleic acid binding"/>
    <property type="evidence" value="ECO:0007669"/>
    <property type="project" value="InterPro"/>
</dbReference>
<reference evidence="1" key="1">
    <citation type="submission" date="2018-05" db="EMBL/GenBank/DDBJ databases">
        <title>Draft genome of Mucuna pruriens seed.</title>
        <authorList>
            <person name="Nnadi N.E."/>
            <person name="Vos R."/>
            <person name="Hasami M.H."/>
            <person name="Devisetty U.K."/>
            <person name="Aguiy J.C."/>
        </authorList>
    </citation>
    <scope>NUCLEOTIDE SEQUENCE [LARGE SCALE GENOMIC DNA]</scope>
    <source>
        <strain evidence="1">JCA_2017</strain>
    </source>
</reference>
<name>A0A371F0D8_MUCPR</name>
<dbReference type="Gene3D" id="3.30.420.10">
    <property type="entry name" value="Ribonuclease H-like superfamily/Ribonuclease H"/>
    <property type="match status" value="1"/>
</dbReference>
<dbReference type="InterPro" id="IPR012337">
    <property type="entry name" value="RNaseH-like_sf"/>
</dbReference>
<evidence type="ECO:0000313" key="2">
    <source>
        <dbReference type="Proteomes" id="UP000257109"/>
    </source>
</evidence>
<organism evidence="1 2">
    <name type="scientific">Mucuna pruriens</name>
    <name type="common">Velvet bean</name>
    <name type="synonym">Dolichos pruriens</name>
    <dbReference type="NCBI Taxonomy" id="157652"/>
    <lineage>
        <taxon>Eukaryota</taxon>
        <taxon>Viridiplantae</taxon>
        <taxon>Streptophyta</taxon>
        <taxon>Embryophyta</taxon>
        <taxon>Tracheophyta</taxon>
        <taxon>Spermatophyta</taxon>
        <taxon>Magnoliopsida</taxon>
        <taxon>eudicotyledons</taxon>
        <taxon>Gunneridae</taxon>
        <taxon>Pentapetalae</taxon>
        <taxon>rosids</taxon>
        <taxon>fabids</taxon>
        <taxon>Fabales</taxon>
        <taxon>Fabaceae</taxon>
        <taxon>Papilionoideae</taxon>
        <taxon>50 kb inversion clade</taxon>
        <taxon>NPAAA clade</taxon>
        <taxon>indigoferoid/millettioid clade</taxon>
        <taxon>Phaseoleae</taxon>
        <taxon>Mucuna</taxon>
    </lineage>
</organism>
<comment type="caution">
    <text evidence="1">The sequence shown here is derived from an EMBL/GenBank/DDBJ whole genome shotgun (WGS) entry which is preliminary data.</text>
</comment>
<evidence type="ECO:0000313" key="1">
    <source>
        <dbReference type="EMBL" id="RDX71760.1"/>
    </source>
</evidence>
<sequence>MAISRRHEMPQQPILFYEVFDVWGIDFMGPFLVSNRYFYILLAVDYVSRWVEVVATKTNDAKVVFGVPKALIELCPLYSESMGWYIELPQHTTPRQTAKQKYSTGKSRKFCKRWRIPTGRTDALCAHRIAYRTMLGMSPNRIIFGKAYHLPVEIEHRGY</sequence>
<dbReference type="PANTHER" id="PTHR47266">
    <property type="entry name" value="ENDONUCLEASE-RELATED"/>
    <property type="match status" value="1"/>
</dbReference>
<dbReference type="InterPro" id="IPR036397">
    <property type="entry name" value="RNaseH_sf"/>
</dbReference>
<dbReference type="Proteomes" id="UP000257109">
    <property type="component" value="Unassembled WGS sequence"/>
</dbReference>
<dbReference type="SUPFAM" id="SSF53098">
    <property type="entry name" value="Ribonuclease H-like"/>
    <property type="match status" value="1"/>
</dbReference>
<protein>
    <recommendedName>
        <fullName evidence="3">Integrase catalytic domain-containing protein</fullName>
    </recommendedName>
</protein>
<dbReference type="OrthoDB" id="1723222at2759"/>
<feature type="non-terminal residue" evidence="1">
    <location>
        <position position="1"/>
    </location>
</feature>
<gene>
    <name evidence="1" type="ORF">CR513_48843</name>
</gene>